<dbReference type="Pfam" id="PF01061">
    <property type="entry name" value="ABC2_membrane"/>
    <property type="match status" value="1"/>
</dbReference>
<feature type="domain" description="ABC-2 type transporter transmembrane" evidence="6">
    <location>
        <begin position="35"/>
        <end position="227"/>
    </location>
</feature>
<accession>A0ABP8CFF2</accession>
<feature type="transmembrane region" description="Helical" evidence="5">
    <location>
        <begin position="118"/>
        <end position="139"/>
    </location>
</feature>
<comment type="subcellular location">
    <subcellularLocation>
        <location evidence="1">Membrane</location>
        <topology evidence="1">Multi-pass membrane protein</topology>
    </subcellularLocation>
</comment>
<dbReference type="PANTHER" id="PTHR43229">
    <property type="entry name" value="NODULATION PROTEIN J"/>
    <property type="match status" value="1"/>
</dbReference>
<gene>
    <name evidence="7" type="ORF">GCM10022254_55470</name>
</gene>
<proteinExistence type="predicted"/>
<dbReference type="EMBL" id="BAABAS010000020">
    <property type="protein sequence ID" value="GAA4238653.1"/>
    <property type="molecule type" value="Genomic_DNA"/>
</dbReference>
<reference evidence="8" key="1">
    <citation type="journal article" date="2019" name="Int. J. Syst. Evol. Microbiol.">
        <title>The Global Catalogue of Microorganisms (GCM) 10K type strain sequencing project: providing services to taxonomists for standard genome sequencing and annotation.</title>
        <authorList>
            <consortium name="The Broad Institute Genomics Platform"/>
            <consortium name="The Broad Institute Genome Sequencing Center for Infectious Disease"/>
            <person name="Wu L."/>
            <person name="Ma J."/>
        </authorList>
    </citation>
    <scope>NUCLEOTIDE SEQUENCE [LARGE SCALE GENOMIC DNA]</scope>
    <source>
        <strain evidence="8">JCM 17440</strain>
    </source>
</reference>
<comment type="caution">
    <text evidence="7">The sequence shown here is derived from an EMBL/GenBank/DDBJ whole genome shotgun (WGS) entry which is preliminary data.</text>
</comment>
<evidence type="ECO:0000259" key="6">
    <source>
        <dbReference type="Pfam" id="PF01061"/>
    </source>
</evidence>
<feature type="transmembrane region" description="Helical" evidence="5">
    <location>
        <begin position="151"/>
        <end position="176"/>
    </location>
</feature>
<dbReference type="InterPro" id="IPR013525">
    <property type="entry name" value="ABC2_TM"/>
</dbReference>
<dbReference type="Proteomes" id="UP001501710">
    <property type="component" value="Unassembled WGS sequence"/>
</dbReference>
<sequence>MTVPHVMTVQRVMTVLHVIRRSVRIGVREYRTIYTWKTWLSAWFVRVLAQVAFFALVGRMLGAPEQTRFLLVGNAVVLAAMSGMFAVNMVSSERSGGTLPLLAASPTHPAVVLTGRGAYMIADGTVSAVAALLVASRLFHVPLDWWQIPPIVLLILLVGWSAYCFGTLIGGLLLGFRTVQTIATNVCLVSLMNLCGVNVPLDSYPAPLRWISAVLPVTHGLRGVRLTLAGHLSEAAAQGALEALVGAGWLAACLLTFTRFVRRGRRLGTLDFAT</sequence>
<evidence type="ECO:0000256" key="5">
    <source>
        <dbReference type="SAM" id="Phobius"/>
    </source>
</evidence>
<feature type="transmembrane region" description="Helical" evidence="5">
    <location>
        <begin position="235"/>
        <end position="257"/>
    </location>
</feature>
<evidence type="ECO:0000256" key="1">
    <source>
        <dbReference type="ARBA" id="ARBA00004141"/>
    </source>
</evidence>
<evidence type="ECO:0000256" key="3">
    <source>
        <dbReference type="ARBA" id="ARBA00022989"/>
    </source>
</evidence>
<evidence type="ECO:0000256" key="4">
    <source>
        <dbReference type="ARBA" id="ARBA00023136"/>
    </source>
</evidence>
<keyword evidence="4 5" id="KW-0472">Membrane</keyword>
<organism evidence="7 8">
    <name type="scientific">Actinomadura meridiana</name>
    <dbReference type="NCBI Taxonomy" id="559626"/>
    <lineage>
        <taxon>Bacteria</taxon>
        <taxon>Bacillati</taxon>
        <taxon>Actinomycetota</taxon>
        <taxon>Actinomycetes</taxon>
        <taxon>Streptosporangiales</taxon>
        <taxon>Thermomonosporaceae</taxon>
        <taxon>Actinomadura</taxon>
    </lineage>
</organism>
<keyword evidence="2 5" id="KW-0812">Transmembrane</keyword>
<keyword evidence="8" id="KW-1185">Reference proteome</keyword>
<feature type="transmembrane region" description="Helical" evidence="5">
    <location>
        <begin position="69"/>
        <end position="90"/>
    </location>
</feature>
<keyword evidence="3 5" id="KW-1133">Transmembrane helix</keyword>
<feature type="transmembrane region" description="Helical" evidence="5">
    <location>
        <begin position="38"/>
        <end position="57"/>
    </location>
</feature>
<evidence type="ECO:0000313" key="8">
    <source>
        <dbReference type="Proteomes" id="UP001501710"/>
    </source>
</evidence>
<dbReference type="PANTHER" id="PTHR43229:SF6">
    <property type="entry name" value="ABC-TYPE MULTIDRUG TRANSPORT SYSTEM, PERMEASE COMPONENT"/>
    <property type="match status" value="1"/>
</dbReference>
<protein>
    <recommendedName>
        <fullName evidence="6">ABC-2 type transporter transmembrane domain-containing protein</fullName>
    </recommendedName>
</protein>
<evidence type="ECO:0000313" key="7">
    <source>
        <dbReference type="EMBL" id="GAA4238653.1"/>
    </source>
</evidence>
<dbReference type="InterPro" id="IPR051784">
    <property type="entry name" value="Nod_factor_ABC_transporter"/>
</dbReference>
<evidence type="ECO:0000256" key="2">
    <source>
        <dbReference type="ARBA" id="ARBA00022692"/>
    </source>
</evidence>
<name>A0ABP8CFF2_9ACTN</name>
<dbReference type="RefSeq" id="WP_344902220.1">
    <property type="nucleotide sequence ID" value="NZ_BAABAS010000020.1"/>
</dbReference>